<evidence type="ECO:0000313" key="3">
    <source>
        <dbReference type="EMBL" id="TWH63216.1"/>
    </source>
</evidence>
<accession>A0A562HX70</accession>
<evidence type="ECO:0000256" key="1">
    <source>
        <dbReference type="SAM" id="Coils"/>
    </source>
</evidence>
<gene>
    <name evidence="3" type="ORF">JD78_04344</name>
</gene>
<feature type="region of interest" description="Disordered" evidence="2">
    <location>
        <begin position="30"/>
        <end position="56"/>
    </location>
</feature>
<dbReference type="Proteomes" id="UP000321490">
    <property type="component" value="Unassembled WGS sequence"/>
</dbReference>
<proteinExistence type="predicted"/>
<feature type="coiled-coil region" evidence="1">
    <location>
        <begin position="62"/>
        <end position="96"/>
    </location>
</feature>
<sequence length="119" mass="13524">MRALQSGQLRGIRDNAGNWQIEPEAVDDWMSLRRSPDRQSPAMTDGQLSVSPADTPETLSRLAVSEARVEMLTAQLSELRQDRDAWRAQAERLASERQSDLIIRPSLIERLLDRLGRRS</sequence>
<dbReference type="AlphaFoldDB" id="A0A562HX70"/>
<organism evidence="3 4">
    <name type="scientific">Modestobacter roseus</name>
    <dbReference type="NCBI Taxonomy" id="1181884"/>
    <lineage>
        <taxon>Bacteria</taxon>
        <taxon>Bacillati</taxon>
        <taxon>Actinomycetota</taxon>
        <taxon>Actinomycetes</taxon>
        <taxon>Geodermatophilales</taxon>
        <taxon>Geodermatophilaceae</taxon>
        <taxon>Modestobacter</taxon>
    </lineage>
</organism>
<reference evidence="3 4" key="1">
    <citation type="submission" date="2019-07" db="EMBL/GenBank/DDBJ databases">
        <title>R&amp;d 2014.</title>
        <authorList>
            <person name="Klenk H.-P."/>
        </authorList>
    </citation>
    <scope>NUCLEOTIDE SEQUENCE [LARGE SCALE GENOMIC DNA]</scope>
    <source>
        <strain evidence="3 4">DSM 45764</strain>
    </source>
</reference>
<protein>
    <submittedName>
        <fullName evidence="3">Uncharacterized protein</fullName>
    </submittedName>
</protein>
<keyword evidence="4" id="KW-1185">Reference proteome</keyword>
<dbReference type="EMBL" id="VLKF01000002">
    <property type="protein sequence ID" value="TWH63216.1"/>
    <property type="molecule type" value="Genomic_DNA"/>
</dbReference>
<dbReference type="RefSeq" id="WP_166521520.1">
    <property type="nucleotide sequence ID" value="NZ_VLKF01000002.1"/>
</dbReference>
<evidence type="ECO:0000256" key="2">
    <source>
        <dbReference type="SAM" id="MobiDB-lite"/>
    </source>
</evidence>
<keyword evidence="1" id="KW-0175">Coiled coil</keyword>
<name>A0A562HX70_9ACTN</name>
<comment type="caution">
    <text evidence="3">The sequence shown here is derived from an EMBL/GenBank/DDBJ whole genome shotgun (WGS) entry which is preliminary data.</text>
</comment>
<evidence type="ECO:0000313" key="4">
    <source>
        <dbReference type="Proteomes" id="UP000321490"/>
    </source>
</evidence>